<protein>
    <submittedName>
        <fullName evidence="1">(Mediterranean fruit fly) hypothetical protein</fullName>
    </submittedName>
</protein>
<accession>A0A811V6V2</accession>
<name>A0A811V6V2_CERCA</name>
<dbReference type="EMBL" id="CAJHJT010000056">
    <property type="protein sequence ID" value="CAD7011888.1"/>
    <property type="molecule type" value="Genomic_DNA"/>
</dbReference>
<proteinExistence type="predicted"/>
<dbReference type="Proteomes" id="UP000606786">
    <property type="component" value="Unassembled WGS sequence"/>
</dbReference>
<evidence type="ECO:0000313" key="2">
    <source>
        <dbReference type="Proteomes" id="UP000606786"/>
    </source>
</evidence>
<evidence type="ECO:0000313" key="1">
    <source>
        <dbReference type="EMBL" id="CAD7011888.1"/>
    </source>
</evidence>
<keyword evidence="2" id="KW-1185">Reference proteome</keyword>
<reference evidence="1" key="1">
    <citation type="submission" date="2020-11" db="EMBL/GenBank/DDBJ databases">
        <authorList>
            <person name="Whitehead M."/>
        </authorList>
    </citation>
    <scope>NUCLEOTIDE SEQUENCE</scope>
    <source>
        <strain evidence="1">EGII</strain>
    </source>
</reference>
<gene>
    <name evidence="1" type="ORF">CCAP1982_LOCUS20000</name>
</gene>
<comment type="caution">
    <text evidence="1">The sequence shown here is derived from an EMBL/GenBank/DDBJ whole genome shotgun (WGS) entry which is preliminary data.</text>
</comment>
<organism evidence="1 2">
    <name type="scientific">Ceratitis capitata</name>
    <name type="common">Mediterranean fruit fly</name>
    <name type="synonym">Tephritis capitata</name>
    <dbReference type="NCBI Taxonomy" id="7213"/>
    <lineage>
        <taxon>Eukaryota</taxon>
        <taxon>Metazoa</taxon>
        <taxon>Ecdysozoa</taxon>
        <taxon>Arthropoda</taxon>
        <taxon>Hexapoda</taxon>
        <taxon>Insecta</taxon>
        <taxon>Pterygota</taxon>
        <taxon>Neoptera</taxon>
        <taxon>Endopterygota</taxon>
        <taxon>Diptera</taxon>
        <taxon>Brachycera</taxon>
        <taxon>Muscomorpha</taxon>
        <taxon>Tephritoidea</taxon>
        <taxon>Tephritidae</taxon>
        <taxon>Ceratitis</taxon>
        <taxon>Ceratitis</taxon>
    </lineage>
</organism>
<dbReference type="AlphaFoldDB" id="A0A811V6V2"/>
<sequence>MSDLKTFESMRLNATQEYAEAELENATAAAAGMHCDDVSSLHEISVIENMTSFLLEHGGGDVDSKVLRTIAEALSKRVHDSVRFFFAIL</sequence>
<dbReference type="OrthoDB" id="10255000at2759"/>